<dbReference type="STRING" id="208439.AJAP_31420"/>
<accession>A0A075V3G0</accession>
<dbReference type="SUPFAM" id="SSF53822">
    <property type="entry name" value="Periplasmic binding protein-like I"/>
    <property type="match status" value="1"/>
</dbReference>
<dbReference type="InterPro" id="IPR028082">
    <property type="entry name" value="Peripla_BP_I"/>
</dbReference>
<dbReference type="InterPro" id="IPR050555">
    <property type="entry name" value="Bact_Solute-Bind_Prot2"/>
</dbReference>
<dbReference type="InterPro" id="IPR025997">
    <property type="entry name" value="SBP_2_dom"/>
</dbReference>
<dbReference type="PANTHER" id="PTHR30036:SF7">
    <property type="entry name" value="ABC TRANSPORTER PERIPLASMIC-BINDING PROTEIN YPHF"/>
    <property type="match status" value="1"/>
</dbReference>
<dbReference type="PANTHER" id="PTHR30036">
    <property type="entry name" value="D-XYLOSE-BINDING PERIPLASMIC PROTEIN"/>
    <property type="match status" value="1"/>
</dbReference>
<dbReference type="KEGG" id="aja:AJAP_31420"/>
<dbReference type="Proteomes" id="UP000028492">
    <property type="component" value="Chromosome"/>
</dbReference>
<keyword evidence="5" id="KW-1185">Reference proteome</keyword>
<reference evidence="4 5" key="1">
    <citation type="journal article" date="2014" name="J. Biotechnol.">
        <title>Complete genome sequence of the actinobacterium Amycolatopsis japonica MG417-CF17(T) (=DSM 44213T) producing (S,S)-N,N'-ethylenediaminedisuccinic acid.</title>
        <authorList>
            <person name="Stegmann E."/>
            <person name="Albersmeier A."/>
            <person name="Spohn M."/>
            <person name="Gert H."/>
            <person name="Weber T."/>
            <person name="Wohlleben W."/>
            <person name="Kalinowski J."/>
            <person name="Ruckert C."/>
        </authorList>
    </citation>
    <scope>NUCLEOTIDE SEQUENCE [LARGE SCALE GENOMIC DNA]</scope>
    <source>
        <strain evidence="5">MG417-CF17 (DSM 44213)</strain>
    </source>
</reference>
<protein>
    <submittedName>
        <fullName evidence="4">Conserved putative secreted protein</fullName>
    </submittedName>
</protein>
<dbReference type="GO" id="GO:0030288">
    <property type="term" value="C:outer membrane-bounded periplasmic space"/>
    <property type="evidence" value="ECO:0007669"/>
    <property type="project" value="TreeGrafter"/>
</dbReference>
<evidence type="ECO:0000313" key="4">
    <source>
        <dbReference type="EMBL" id="AIG79106.1"/>
    </source>
</evidence>
<dbReference type="Pfam" id="PF13407">
    <property type="entry name" value="Peripla_BP_4"/>
    <property type="match status" value="1"/>
</dbReference>
<proteinExistence type="inferred from homology"/>
<dbReference type="Gene3D" id="3.40.50.2300">
    <property type="match status" value="2"/>
</dbReference>
<dbReference type="PIRSF" id="PIRSF002816">
    <property type="entry name" value="AraF"/>
    <property type="match status" value="1"/>
</dbReference>
<dbReference type="GO" id="GO:0030246">
    <property type="term" value="F:carbohydrate binding"/>
    <property type="evidence" value="ECO:0007669"/>
    <property type="project" value="TreeGrafter"/>
</dbReference>
<dbReference type="HOGENOM" id="CLU_046821_0_0_11"/>
<gene>
    <name evidence="4" type="ORF">AJAP_31420</name>
</gene>
<dbReference type="AlphaFoldDB" id="A0A075V3G0"/>
<evidence type="ECO:0000256" key="1">
    <source>
        <dbReference type="ARBA" id="ARBA00004196"/>
    </source>
</evidence>
<comment type="subcellular location">
    <subcellularLocation>
        <location evidence="1">Cell envelope</location>
    </subcellularLocation>
</comment>
<evidence type="ECO:0000313" key="5">
    <source>
        <dbReference type="Proteomes" id="UP000028492"/>
    </source>
</evidence>
<dbReference type="eggNOG" id="COG1879">
    <property type="taxonomic scope" value="Bacteria"/>
</dbReference>
<dbReference type="PROSITE" id="PS51257">
    <property type="entry name" value="PROKAR_LIPOPROTEIN"/>
    <property type="match status" value="1"/>
</dbReference>
<evidence type="ECO:0000256" key="2">
    <source>
        <dbReference type="ARBA" id="ARBA00007639"/>
    </source>
</evidence>
<evidence type="ECO:0000259" key="3">
    <source>
        <dbReference type="Pfam" id="PF13407"/>
    </source>
</evidence>
<dbReference type="EMBL" id="CP008953">
    <property type="protein sequence ID" value="AIG79106.1"/>
    <property type="molecule type" value="Genomic_DNA"/>
</dbReference>
<name>A0A075V3G0_9PSEU</name>
<comment type="similarity">
    <text evidence="2">Belongs to the bacterial solute-binding protein 2 family.</text>
</comment>
<feature type="domain" description="Periplasmic binding protein" evidence="3">
    <location>
        <begin position="53"/>
        <end position="313"/>
    </location>
</feature>
<dbReference type="InterPro" id="IPR026266">
    <property type="entry name" value="AraF"/>
</dbReference>
<dbReference type="GO" id="GO:0042882">
    <property type="term" value="P:L-arabinose transmembrane transport"/>
    <property type="evidence" value="ECO:0007669"/>
    <property type="project" value="InterPro"/>
</dbReference>
<organism evidence="4 5">
    <name type="scientific">Amycolatopsis japonica</name>
    <dbReference type="NCBI Taxonomy" id="208439"/>
    <lineage>
        <taxon>Bacteria</taxon>
        <taxon>Bacillati</taxon>
        <taxon>Actinomycetota</taxon>
        <taxon>Actinomycetes</taxon>
        <taxon>Pseudonocardiales</taxon>
        <taxon>Pseudonocardiaceae</taxon>
        <taxon>Amycolatopsis</taxon>
        <taxon>Amycolatopsis japonica group</taxon>
    </lineage>
</organism>
<sequence length="341" mass="35178">MSTASHRSLPWRIVGSCLIAGVVLTGCSSGKETAAPQQQAPASGKITLFYLQKQGDQQYFVEQAQGAQEKAKELGVELKVVNLGQDANKAITELDAAVAQGANGIAIVVPDQAIGPQVLDKAKSAGIPIIASDDVIKDGAGTKSPFVGFNGSQMGDSVGKEAAKLFKAAGWAAADTKIISAYKQDLTVCSDRVTAAKAAFDKDAGAQVPVIEVGTDNTPVDAQNRTGAVIGSNPGVKHWVVWGCNDENETGAVTALANSGVPAADIIGVGLGAYLTCKDWAAGKDTGNKSALFISGAEVGRTAIQLLVDKVKNSKELPPETIAKTQIVTKDNYKQAGVNCI</sequence>